<proteinExistence type="predicted"/>
<dbReference type="STRING" id="1544798.LH29_18640"/>
<dbReference type="AlphaFoldDB" id="A0A0D8J7S8"/>
<dbReference type="Pfam" id="PF25594">
    <property type="entry name" value="GldB_lipo"/>
    <property type="match status" value="1"/>
</dbReference>
<dbReference type="PROSITE" id="PS51257">
    <property type="entry name" value="PROKAR_LIPOPROTEIN"/>
    <property type="match status" value="1"/>
</dbReference>
<reference evidence="1 2" key="1">
    <citation type="submission" date="2014-09" db="EMBL/GenBank/DDBJ databases">
        <title>Draft Genome Sequence of Draconibacterium sp. JN14CK-3.</title>
        <authorList>
            <person name="Dong C."/>
            <person name="Lai Q."/>
            <person name="Shao Z."/>
        </authorList>
    </citation>
    <scope>NUCLEOTIDE SEQUENCE [LARGE SCALE GENOMIC DNA]</scope>
    <source>
        <strain evidence="1 2">JN14CK-3</strain>
    </source>
</reference>
<sequence>MKWTKAVVFMGVIALIFFSCKRNPLKVNISDVDKEVEVVRFGEQLFNLEGKDTLETITELSNAYPDFFNLYTYRVIQVGGIGDEDFQHMMSLFLTDSLIMDVKLKTDSVFPNLTKLEKGLTKAFKYYSYHFPEKELPTIYTYISGFNQSVVTAENIIGISLDKYLGRDCKYYEQLQTTPQYKAQNMHKDKILSDVAFAWAITEFEHEDRATNLLGNMVEKGKLMYLVDAILPDMEDSLKIGYTTQQLEWCQMNEPQMWTYLIEHELLYNSKRMNIIRYINPAPSTSGFPLDSPGRTGVWIGWQIVRQYMKKHPEVTVPELMANYDFQQILNDSGYNPE</sequence>
<name>A0A0D8J7S8_9BACT</name>
<comment type="caution">
    <text evidence="1">The sequence shown here is derived from an EMBL/GenBank/DDBJ whole genome shotgun (WGS) entry which is preliminary data.</text>
</comment>
<keyword evidence="2" id="KW-1185">Reference proteome</keyword>
<evidence type="ECO:0008006" key="3">
    <source>
        <dbReference type="Google" id="ProtNLM"/>
    </source>
</evidence>
<dbReference type="OrthoDB" id="976022at2"/>
<accession>A0A0D8J7S8</accession>
<organism evidence="1 2">
    <name type="scientific">Draconibacterium sediminis</name>
    <dbReference type="NCBI Taxonomy" id="1544798"/>
    <lineage>
        <taxon>Bacteria</taxon>
        <taxon>Pseudomonadati</taxon>
        <taxon>Bacteroidota</taxon>
        <taxon>Bacteroidia</taxon>
        <taxon>Marinilabiliales</taxon>
        <taxon>Prolixibacteraceae</taxon>
        <taxon>Draconibacterium</taxon>
    </lineage>
</organism>
<dbReference type="InterPro" id="IPR019853">
    <property type="entry name" value="GldB-like"/>
</dbReference>
<dbReference type="EMBL" id="JRHC01000005">
    <property type="protein sequence ID" value="KJF42566.1"/>
    <property type="molecule type" value="Genomic_DNA"/>
</dbReference>
<dbReference type="RefSeq" id="WP_045032371.1">
    <property type="nucleotide sequence ID" value="NZ_JRHC01000005.1"/>
</dbReference>
<evidence type="ECO:0000313" key="1">
    <source>
        <dbReference type="EMBL" id="KJF42566.1"/>
    </source>
</evidence>
<protein>
    <recommendedName>
        <fullName evidence="3">Gliding motility protein GldB</fullName>
    </recommendedName>
</protein>
<evidence type="ECO:0000313" key="2">
    <source>
        <dbReference type="Proteomes" id="UP000032544"/>
    </source>
</evidence>
<dbReference type="Proteomes" id="UP000032544">
    <property type="component" value="Unassembled WGS sequence"/>
</dbReference>
<gene>
    <name evidence="1" type="ORF">LH29_18640</name>
</gene>